<keyword evidence="6 8" id="KW-0961">Cell wall biogenesis/degradation</keyword>
<reference evidence="9 10" key="1">
    <citation type="journal article" date="2015" name="Genome Announc.">
        <title>Expanding the biotechnology potential of lactobacilli through comparative genomics of 213 strains and associated genera.</title>
        <authorList>
            <person name="Sun Z."/>
            <person name="Harris H.M."/>
            <person name="McCann A."/>
            <person name="Guo C."/>
            <person name="Argimon S."/>
            <person name="Zhang W."/>
            <person name="Yang X."/>
            <person name="Jeffery I.B."/>
            <person name="Cooney J.C."/>
            <person name="Kagawa T.F."/>
            <person name="Liu W."/>
            <person name="Song Y."/>
            <person name="Salvetti E."/>
            <person name="Wrobel A."/>
            <person name="Rasinkangas P."/>
            <person name="Parkhill J."/>
            <person name="Rea M.C."/>
            <person name="O'Sullivan O."/>
            <person name="Ritari J."/>
            <person name="Douillard F.P."/>
            <person name="Paul Ross R."/>
            <person name="Yang R."/>
            <person name="Briner A.E."/>
            <person name="Felis G.E."/>
            <person name="de Vos W.M."/>
            <person name="Barrangou R."/>
            <person name="Klaenhammer T.R."/>
            <person name="Caufield P.W."/>
            <person name="Cui Y."/>
            <person name="Zhang H."/>
            <person name="O'Toole P.W."/>
        </authorList>
    </citation>
    <scope>NUCLEOTIDE SEQUENCE [LARGE SCALE GENOMIC DNA]</scope>
    <source>
        <strain evidence="9 10">DSM 23829</strain>
    </source>
</reference>
<evidence type="ECO:0000256" key="5">
    <source>
        <dbReference type="ARBA" id="ARBA00023235"/>
    </source>
</evidence>
<dbReference type="PANTHER" id="PTHR21198">
    <property type="entry name" value="GLUTAMATE RACEMASE"/>
    <property type="match status" value="1"/>
</dbReference>
<evidence type="ECO:0000256" key="8">
    <source>
        <dbReference type="HAMAP-Rule" id="MF_00258"/>
    </source>
</evidence>
<feature type="binding site" evidence="8">
    <location>
        <begin position="42"/>
        <end position="43"/>
    </location>
    <ligand>
        <name>substrate</name>
    </ligand>
</feature>
<gene>
    <name evidence="8" type="primary">murI</name>
    <name evidence="9" type="ORF">FD06_GL001172</name>
</gene>
<feature type="binding site" evidence="8">
    <location>
        <begin position="74"/>
        <end position="75"/>
    </location>
    <ligand>
        <name>substrate</name>
    </ligand>
</feature>
<evidence type="ECO:0000256" key="7">
    <source>
        <dbReference type="ARBA" id="ARBA00070053"/>
    </source>
</evidence>
<dbReference type="PANTHER" id="PTHR21198:SF2">
    <property type="entry name" value="GLUTAMATE RACEMASE"/>
    <property type="match status" value="1"/>
</dbReference>
<feature type="active site" description="Proton donor/acceptor" evidence="8">
    <location>
        <position position="73"/>
    </location>
</feature>
<evidence type="ECO:0000313" key="10">
    <source>
        <dbReference type="Proteomes" id="UP000052012"/>
    </source>
</evidence>
<proteinExistence type="inferred from homology"/>
<protein>
    <recommendedName>
        <fullName evidence="7 8">Glutamate racemase</fullName>
        <ecNumber evidence="2 8">5.1.1.3</ecNumber>
    </recommendedName>
</protein>
<dbReference type="Pfam" id="PF01177">
    <property type="entry name" value="Asp_Glu_race"/>
    <property type="match status" value="1"/>
</dbReference>
<dbReference type="PATRIC" id="fig|1423781.4.peg.1214"/>
<dbReference type="PROSITE" id="PS00923">
    <property type="entry name" value="ASP_GLU_RACEMASE_1"/>
    <property type="match status" value="1"/>
</dbReference>
<dbReference type="InterPro" id="IPR004391">
    <property type="entry name" value="Glu_race"/>
</dbReference>
<dbReference type="UniPathway" id="UPA00219"/>
<feature type="active site" description="Proton donor/acceptor" evidence="8">
    <location>
        <position position="184"/>
    </location>
</feature>
<dbReference type="RefSeq" id="WP_082605277.1">
    <property type="nucleotide sequence ID" value="NZ_AYYQ01000027.1"/>
</dbReference>
<dbReference type="OrthoDB" id="9801055at2"/>
<evidence type="ECO:0000313" key="9">
    <source>
        <dbReference type="EMBL" id="KRM68393.1"/>
    </source>
</evidence>
<evidence type="ECO:0000256" key="4">
    <source>
        <dbReference type="ARBA" id="ARBA00022984"/>
    </source>
</evidence>
<keyword evidence="3 8" id="KW-0133">Cell shape</keyword>
<evidence type="ECO:0000256" key="2">
    <source>
        <dbReference type="ARBA" id="ARBA00013090"/>
    </source>
</evidence>
<comment type="caution">
    <text evidence="9">The sequence shown here is derived from an EMBL/GenBank/DDBJ whole genome shotgun (WGS) entry which is preliminary data.</text>
</comment>
<dbReference type="PROSITE" id="PS00924">
    <property type="entry name" value="ASP_GLU_RACEMASE_2"/>
    <property type="match status" value="1"/>
</dbReference>
<dbReference type="AlphaFoldDB" id="A0A0R2AX66"/>
<evidence type="ECO:0000256" key="3">
    <source>
        <dbReference type="ARBA" id="ARBA00022960"/>
    </source>
</evidence>
<dbReference type="InterPro" id="IPR018187">
    <property type="entry name" value="Asp/Glu_racemase_AS_1"/>
</dbReference>
<keyword evidence="5 8" id="KW-0413">Isomerase</keyword>
<evidence type="ECO:0000256" key="1">
    <source>
        <dbReference type="ARBA" id="ARBA00001602"/>
    </source>
</evidence>
<organism evidence="9 10">
    <name type="scientific">Apilactobacillus ozensis DSM 23829 = JCM 17196</name>
    <dbReference type="NCBI Taxonomy" id="1423781"/>
    <lineage>
        <taxon>Bacteria</taxon>
        <taxon>Bacillati</taxon>
        <taxon>Bacillota</taxon>
        <taxon>Bacilli</taxon>
        <taxon>Lactobacillales</taxon>
        <taxon>Lactobacillaceae</taxon>
        <taxon>Apilactobacillus</taxon>
    </lineage>
</organism>
<dbReference type="InterPro" id="IPR001920">
    <property type="entry name" value="Asp/Glu_race"/>
</dbReference>
<comment type="catalytic activity">
    <reaction evidence="1 8">
        <text>L-glutamate = D-glutamate</text>
        <dbReference type="Rhea" id="RHEA:12813"/>
        <dbReference type="ChEBI" id="CHEBI:29985"/>
        <dbReference type="ChEBI" id="CHEBI:29986"/>
        <dbReference type="EC" id="5.1.1.3"/>
    </reaction>
</comment>
<keyword evidence="10" id="KW-1185">Reference proteome</keyword>
<dbReference type="GO" id="GO:0071555">
    <property type="term" value="P:cell wall organization"/>
    <property type="evidence" value="ECO:0007669"/>
    <property type="project" value="UniProtKB-KW"/>
</dbReference>
<comment type="function">
    <text evidence="8">Provides the (R)-glutamate required for cell wall biosynthesis.</text>
</comment>
<dbReference type="FunFam" id="3.40.50.1860:FF:000002">
    <property type="entry name" value="Glutamate racemase"/>
    <property type="match status" value="1"/>
</dbReference>
<dbReference type="GO" id="GO:0009252">
    <property type="term" value="P:peptidoglycan biosynthetic process"/>
    <property type="evidence" value="ECO:0007669"/>
    <property type="project" value="UniProtKB-UniRule"/>
</dbReference>
<dbReference type="GO" id="GO:0042802">
    <property type="term" value="F:identical protein binding"/>
    <property type="evidence" value="ECO:0007669"/>
    <property type="project" value="UniProtKB-ARBA"/>
</dbReference>
<evidence type="ECO:0000256" key="6">
    <source>
        <dbReference type="ARBA" id="ARBA00023316"/>
    </source>
</evidence>
<dbReference type="Gene3D" id="3.40.50.1860">
    <property type="match status" value="2"/>
</dbReference>
<dbReference type="EC" id="5.1.1.3" evidence="2 8"/>
<dbReference type="InterPro" id="IPR015942">
    <property type="entry name" value="Asp/Glu/hydantoin_racemase"/>
</dbReference>
<comment type="similarity">
    <text evidence="8">Belongs to the aspartate/glutamate racemases family.</text>
</comment>
<dbReference type="STRING" id="1423781.FD06_GL001172"/>
<accession>A0A0R2AX66</accession>
<dbReference type="Proteomes" id="UP000052012">
    <property type="component" value="Unassembled WGS sequence"/>
</dbReference>
<sequence length="270" mass="29791">MDTRSIGFMDSGVGGLTVMREAQKEIPNENMIYFGDELRLPYGEKTIEEIQKYSIQISKFFLKHNIKLMVIACNTATARSLEMLKKELPIPVIGVIEPGSKLAVSSTKDKRIGVIATNSTIKSGSYEKNINKIDNAVEVFSLGCPEFVTMVESENYSGYENQSKVNTILAPMMGNKIDTLVLGCTHFPIMKNLIQNALGSKVLLVDPGIAVSKSIKNVLYANDIQNNSNNVGMTSFFTTGNASSFKRIAEDWLNYKVEVANVSIKELEAL</sequence>
<name>A0A0R2AX66_9LACO</name>
<feature type="binding site" evidence="8">
    <location>
        <begin position="185"/>
        <end position="186"/>
    </location>
    <ligand>
        <name>substrate</name>
    </ligand>
</feature>
<dbReference type="SUPFAM" id="SSF53681">
    <property type="entry name" value="Aspartate/glutamate racemase"/>
    <property type="match status" value="2"/>
</dbReference>
<dbReference type="GO" id="GO:0008360">
    <property type="term" value="P:regulation of cell shape"/>
    <property type="evidence" value="ECO:0007669"/>
    <property type="project" value="UniProtKB-KW"/>
</dbReference>
<dbReference type="InterPro" id="IPR033134">
    <property type="entry name" value="Asp/Glu_racemase_AS_2"/>
</dbReference>
<dbReference type="EMBL" id="AYYQ01000027">
    <property type="protein sequence ID" value="KRM68393.1"/>
    <property type="molecule type" value="Genomic_DNA"/>
</dbReference>
<keyword evidence="4 8" id="KW-0573">Peptidoglycan synthesis</keyword>
<dbReference type="NCBIfam" id="TIGR00067">
    <property type="entry name" value="glut_race"/>
    <property type="match status" value="1"/>
</dbReference>
<dbReference type="GO" id="GO:0008881">
    <property type="term" value="F:glutamate racemase activity"/>
    <property type="evidence" value="ECO:0007669"/>
    <property type="project" value="UniProtKB-UniRule"/>
</dbReference>
<dbReference type="HAMAP" id="MF_00258">
    <property type="entry name" value="Glu_racemase"/>
    <property type="match status" value="1"/>
</dbReference>
<feature type="binding site" evidence="8">
    <location>
        <begin position="10"/>
        <end position="11"/>
    </location>
    <ligand>
        <name>substrate</name>
    </ligand>
</feature>
<comment type="pathway">
    <text evidence="8">Cell wall biogenesis; peptidoglycan biosynthesis.</text>
</comment>